<evidence type="ECO:0000256" key="6">
    <source>
        <dbReference type="ARBA" id="ARBA00023242"/>
    </source>
</evidence>
<evidence type="ECO:0000256" key="1">
    <source>
        <dbReference type="ARBA" id="ARBA00004123"/>
    </source>
</evidence>
<dbReference type="AlphaFoldDB" id="B9S9R8"/>
<feature type="region of interest" description="Disordered" evidence="7">
    <location>
        <begin position="58"/>
        <end position="91"/>
    </location>
</feature>
<dbReference type="GO" id="GO:0005819">
    <property type="term" value="C:spindle"/>
    <property type="evidence" value="ECO:0007669"/>
    <property type="project" value="UniProtKB-SubCell"/>
</dbReference>
<evidence type="ECO:0000256" key="7">
    <source>
        <dbReference type="SAM" id="MobiDB-lite"/>
    </source>
</evidence>
<comment type="subcellular location">
    <subcellularLocation>
        <location evidence="2">Cytoplasm</location>
        <location evidence="2">Cytoskeleton</location>
        <location evidence="2">Spindle</location>
    </subcellularLocation>
    <subcellularLocation>
        <location evidence="1">Nucleus</location>
    </subcellularLocation>
</comment>
<evidence type="ECO:0000256" key="4">
    <source>
        <dbReference type="ARBA" id="ARBA00022490"/>
    </source>
</evidence>
<keyword evidence="6" id="KW-0539">Nucleus</keyword>
<feature type="compositionally biased region" description="Polar residues" evidence="7">
    <location>
        <begin position="8"/>
        <end position="24"/>
    </location>
</feature>
<dbReference type="InterPro" id="IPR005635">
    <property type="entry name" value="Inner_centromere_prot_ARK-bd"/>
</dbReference>
<dbReference type="InParanoid" id="B9S9R8"/>
<protein>
    <recommendedName>
        <fullName evidence="8">Inner centromere protein ARK-binding domain-containing protein</fullName>
    </recommendedName>
</protein>
<dbReference type="GO" id="GO:0005634">
    <property type="term" value="C:nucleus"/>
    <property type="evidence" value="ECO:0007669"/>
    <property type="project" value="UniProtKB-SubCell"/>
</dbReference>
<sequence>MEKAKGDSNLQPVPQSEPVNTKVSTIDTINASVIAEDHKTSSDCGDNLKVMASIREVSESGGLNSSITQEQSYEISPYKGSDDEDEDEDDDIRKSKFIPSWASKCHLALVVSSQQRIVPESIFPPESFCSISEGNLTGYSLAQKASAEIVLLPTTSDNTIFVLLALQYLAEELFVPPEDLGEHFAEIEGQVISCLHVYS</sequence>
<keyword evidence="4" id="KW-0963">Cytoplasm</keyword>
<evidence type="ECO:0000256" key="3">
    <source>
        <dbReference type="ARBA" id="ARBA00010042"/>
    </source>
</evidence>
<comment type="similarity">
    <text evidence="3">Belongs to the INCENP family.</text>
</comment>
<organism evidence="9 10">
    <name type="scientific">Ricinus communis</name>
    <name type="common">Castor bean</name>
    <dbReference type="NCBI Taxonomy" id="3988"/>
    <lineage>
        <taxon>Eukaryota</taxon>
        <taxon>Viridiplantae</taxon>
        <taxon>Streptophyta</taxon>
        <taxon>Embryophyta</taxon>
        <taxon>Tracheophyta</taxon>
        <taxon>Spermatophyta</taxon>
        <taxon>Magnoliopsida</taxon>
        <taxon>eudicotyledons</taxon>
        <taxon>Gunneridae</taxon>
        <taxon>Pentapetalae</taxon>
        <taxon>rosids</taxon>
        <taxon>fabids</taxon>
        <taxon>Malpighiales</taxon>
        <taxon>Euphorbiaceae</taxon>
        <taxon>Acalyphoideae</taxon>
        <taxon>Acalypheae</taxon>
        <taxon>Ricinus</taxon>
    </lineage>
</organism>
<feature type="domain" description="Inner centromere protein ARK-binding" evidence="8">
    <location>
        <begin position="81"/>
        <end position="132"/>
    </location>
</feature>
<dbReference type="Proteomes" id="UP000008311">
    <property type="component" value="Unassembled WGS sequence"/>
</dbReference>
<name>B9S9R8_RICCO</name>
<evidence type="ECO:0000256" key="2">
    <source>
        <dbReference type="ARBA" id="ARBA00004186"/>
    </source>
</evidence>
<dbReference type="Pfam" id="PF03941">
    <property type="entry name" value="INCENP_ARK-bind"/>
    <property type="match status" value="1"/>
</dbReference>
<keyword evidence="10" id="KW-1185">Reference proteome</keyword>
<keyword evidence="5" id="KW-0206">Cytoskeleton</keyword>
<gene>
    <name evidence="9" type="ORF">RCOM_0521620</name>
</gene>
<evidence type="ECO:0000313" key="10">
    <source>
        <dbReference type="Proteomes" id="UP000008311"/>
    </source>
</evidence>
<feature type="compositionally biased region" description="Polar residues" evidence="7">
    <location>
        <begin position="61"/>
        <end position="74"/>
    </location>
</feature>
<accession>B9S9R8</accession>
<feature type="region of interest" description="Disordered" evidence="7">
    <location>
        <begin position="1"/>
        <end position="24"/>
    </location>
</feature>
<dbReference type="EMBL" id="EQ973899">
    <property type="protein sequence ID" value="EEF39588.1"/>
    <property type="molecule type" value="Genomic_DNA"/>
</dbReference>
<evidence type="ECO:0000313" key="9">
    <source>
        <dbReference type="EMBL" id="EEF39588.1"/>
    </source>
</evidence>
<proteinExistence type="inferred from homology"/>
<dbReference type="STRING" id="3988.B9S9R8"/>
<evidence type="ECO:0000259" key="8">
    <source>
        <dbReference type="Pfam" id="PF03941"/>
    </source>
</evidence>
<reference evidence="10" key="1">
    <citation type="journal article" date="2010" name="Nat. Biotechnol.">
        <title>Draft genome sequence of the oilseed species Ricinus communis.</title>
        <authorList>
            <person name="Chan A.P."/>
            <person name="Crabtree J."/>
            <person name="Zhao Q."/>
            <person name="Lorenzi H."/>
            <person name="Orvis J."/>
            <person name="Puiu D."/>
            <person name="Melake-Berhan A."/>
            <person name="Jones K.M."/>
            <person name="Redman J."/>
            <person name="Chen G."/>
            <person name="Cahoon E.B."/>
            <person name="Gedil M."/>
            <person name="Stanke M."/>
            <person name="Haas B.J."/>
            <person name="Wortman J.R."/>
            <person name="Fraser-Liggett C.M."/>
            <person name="Ravel J."/>
            <person name="Rabinowicz P.D."/>
        </authorList>
    </citation>
    <scope>NUCLEOTIDE SEQUENCE [LARGE SCALE GENOMIC DNA]</scope>
    <source>
        <strain evidence="10">cv. Hale</strain>
    </source>
</reference>
<evidence type="ECO:0000256" key="5">
    <source>
        <dbReference type="ARBA" id="ARBA00023212"/>
    </source>
</evidence>